<evidence type="ECO:0000256" key="1">
    <source>
        <dbReference type="SAM" id="MobiDB-lite"/>
    </source>
</evidence>
<evidence type="ECO:0000256" key="3">
    <source>
        <dbReference type="SAM" id="SignalP"/>
    </source>
</evidence>
<dbReference type="Proteomes" id="UP000290439">
    <property type="component" value="Chromosome"/>
</dbReference>
<organism evidence="4 5">
    <name type="scientific">Nocardia cyriacigeorgica</name>
    <dbReference type="NCBI Taxonomy" id="135487"/>
    <lineage>
        <taxon>Bacteria</taxon>
        <taxon>Bacillati</taxon>
        <taxon>Actinomycetota</taxon>
        <taxon>Actinomycetes</taxon>
        <taxon>Mycobacteriales</taxon>
        <taxon>Nocardiaceae</taxon>
        <taxon>Nocardia</taxon>
    </lineage>
</organism>
<evidence type="ECO:0000256" key="2">
    <source>
        <dbReference type="SAM" id="Phobius"/>
    </source>
</evidence>
<keyword evidence="3" id="KW-0732">Signal</keyword>
<feature type="transmembrane region" description="Helical" evidence="2">
    <location>
        <begin position="84"/>
        <end position="104"/>
    </location>
</feature>
<gene>
    <name evidence="4" type="ORF">NCTC10797_05444</name>
</gene>
<dbReference type="AlphaFoldDB" id="A0A4U8W6P3"/>
<feature type="region of interest" description="Disordered" evidence="1">
    <location>
        <begin position="30"/>
        <end position="49"/>
    </location>
</feature>
<protein>
    <submittedName>
        <fullName evidence="4">Uncharacterized protein</fullName>
    </submittedName>
</protein>
<name>A0A4U8W6P3_9NOCA</name>
<evidence type="ECO:0000313" key="4">
    <source>
        <dbReference type="EMBL" id="VFB01623.1"/>
    </source>
</evidence>
<accession>A0A4U8W6P3</accession>
<evidence type="ECO:0000313" key="5">
    <source>
        <dbReference type="Proteomes" id="UP000290439"/>
    </source>
</evidence>
<sequence>MNSRMNNRVAFAVLVALVVAVAAGWLAAPGGTDSASSASPDLPSASRSATEIPAPAYPVDQQRQHVSASDTALTAASRRTTFDGAALILAFLIAGAAAIGVVFFSPAPVRGPRSSRAAPETARGLHRSGALEAVLTAVRRSGASLVERARCGLGDLHEELQVVLALLQTVDEQVDRLMRVQAGQYAPQLVQHRGLVWAQQ</sequence>
<keyword evidence="2" id="KW-0472">Membrane</keyword>
<feature type="signal peptide" evidence="3">
    <location>
        <begin position="1"/>
        <end position="27"/>
    </location>
</feature>
<feature type="chain" id="PRO_5020274368" evidence="3">
    <location>
        <begin position="28"/>
        <end position="200"/>
    </location>
</feature>
<keyword evidence="2" id="KW-1133">Transmembrane helix</keyword>
<proteinExistence type="predicted"/>
<dbReference type="EMBL" id="LR215973">
    <property type="protein sequence ID" value="VFB01623.1"/>
    <property type="molecule type" value="Genomic_DNA"/>
</dbReference>
<keyword evidence="2" id="KW-0812">Transmembrane</keyword>
<reference evidence="4 5" key="1">
    <citation type="submission" date="2019-02" db="EMBL/GenBank/DDBJ databases">
        <authorList>
            <consortium name="Pathogen Informatics"/>
        </authorList>
    </citation>
    <scope>NUCLEOTIDE SEQUENCE [LARGE SCALE GENOMIC DNA]</scope>
    <source>
        <strain evidence="4 5">3012STDY6756504</strain>
    </source>
</reference>